<evidence type="ECO:0000313" key="7">
    <source>
        <dbReference type="Proteomes" id="UP001370348"/>
    </source>
</evidence>
<evidence type="ECO:0000256" key="3">
    <source>
        <dbReference type="ARBA" id="ARBA00022989"/>
    </source>
</evidence>
<gene>
    <name evidence="6" type="ORF">LZC94_30205</name>
</gene>
<feature type="transmembrane region" description="Helical" evidence="5">
    <location>
        <begin position="12"/>
        <end position="32"/>
    </location>
</feature>
<name>A0ABZ2LMH9_9BACT</name>
<evidence type="ECO:0008006" key="8">
    <source>
        <dbReference type="Google" id="ProtNLM"/>
    </source>
</evidence>
<proteinExistence type="predicted"/>
<reference evidence="6 7" key="1">
    <citation type="submission" date="2021-12" db="EMBL/GenBank/DDBJ databases">
        <title>Discovery of the Pendulisporaceae a myxobacterial family with distinct sporulation behavior and unique specialized metabolism.</title>
        <authorList>
            <person name="Garcia R."/>
            <person name="Popoff A."/>
            <person name="Bader C.D."/>
            <person name="Loehr J."/>
            <person name="Walesch S."/>
            <person name="Walt C."/>
            <person name="Boldt J."/>
            <person name="Bunk B."/>
            <person name="Haeckl F.J.F.P.J."/>
            <person name="Gunesch A.P."/>
            <person name="Birkelbach J."/>
            <person name="Nuebel U."/>
            <person name="Pietschmann T."/>
            <person name="Bach T."/>
            <person name="Mueller R."/>
        </authorList>
    </citation>
    <scope>NUCLEOTIDE SEQUENCE [LARGE SCALE GENOMIC DNA]</scope>
    <source>
        <strain evidence="6 7">MSr11954</strain>
    </source>
</reference>
<evidence type="ECO:0000256" key="2">
    <source>
        <dbReference type="ARBA" id="ARBA00022692"/>
    </source>
</evidence>
<comment type="subcellular location">
    <subcellularLocation>
        <location evidence="1">Endomembrane system</location>
        <topology evidence="1">Multi-pass membrane protein</topology>
    </subcellularLocation>
</comment>
<dbReference type="PANTHER" id="PTHR43847:SF1">
    <property type="entry name" value="BLL3993 PROTEIN"/>
    <property type="match status" value="1"/>
</dbReference>
<protein>
    <recommendedName>
        <fullName evidence="8">Isoprenylcysteine carboxylmethyltransferase family protein</fullName>
    </recommendedName>
</protein>
<dbReference type="RefSeq" id="WP_394821733.1">
    <property type="nucleotide sequence ID" value="NZ_CP089984.1"/>
</dbReference>
<organism evidence="6 7">
    <name type="scientific">Pendulispora albinea</name>
    <dbReference type="NCBI Taxonomy" id="2741071"/>
    <lineage>
        <taxon>Bacteria</taxon>
        <taxon>Pseudomonadati</taxon>
        <taxon>Myxococcota</taxon>
        <taxon>Myxococcia</taxon>
        <taxon>Myxococcales</taxon>
        <taxon>Sorangiineae</taxon>
        <taxon>Pendulisporaceae</taxon>
        <taxon>Pendulispora</taxon>
    </lineage>
</organism>
<dbReference type="Gene3D" id="1.20.120.1630">
    <property type="match status" value="1"/>
</dbReference>
<keyword evidence="7" id="KW-1185">Reference proteome</keyword>
<keyword evidence="4 5" id="KW-0472">Membrane</keyword>
<dbReference type="InterPro" id="IPR007318">
    <property type="entry name" value="Phopholipid_MeTrfase"/>
</dbReference>
<keyword evidence="3 5" id="KW-1133">Transmembrane helix</keyword>
<evidence type="ECO:0000313" key="6">
    <source>
        <dbReference type="EMBL" id="WXB12114.1"/>
    </source>
</evidence>
<keyword evidence="2 5" id="KW-0812">Transmembrane</keyword>
<dbReference type="InterPro" id="IPR052527">
    <property type="entry name" value="Metal_cation-efflux_comp"/>
</dbReference>
<sequence length="205" mass="22283">MKKYALVLDLVERLFVVVLYGALIARIVGAIGAQTVSLGNLLLVPSEGMVLVFVVLRRGSLDVSTRPRDWALATMATAAPMLVTPDPGHSLVSPALAGSIIVWGTLVQLHAKLVLGRSFGCVPANRGLKYSGPYRFVRHPMYAGYALAHLGFALMNASARNVALYAICSGLQLLRLMAEERLLGADVRYRRYCAVVRYRVIPGLF</sequence>
<evidence type="ECO:0000256" key="5">
    <source>
        <dbReference type="SAM" id="Phobius"/>
    </source>
</evidence>
<dbReference type="Proteomes" id="UP001370348">
    <property type="component" value="Chromosome"/>
</dbReference>
<dbReference type="EMBL" id="CP089984">
    <property type="protein sequence ID" value="WXB12114.1"/>
    <property type="molecule type" value="Genomic_DNA"/>
</dbReference>
<evidence type="ECO:0000256" key="4">
    <source>
        <dbReference type="ARBA" id="ARBA00023136"/>
    </source>
</evidence>
<evidence type="ECO:0000256" key="1">
    <source>
        <dbReference type="ARBA" id="ARBA00004127"/>
    </source>
</evidence>
<dbReference type="Pfam" id="PF04191">
    <property type="entry name" value="PEMT"/>
    <property type="match status" value="1"/>
</dbReference>
<accession>A0ABZ2LMH9</accession>
<dbReference type="PANTHER" id="PTHR43847">
    <property type="entry name" value="BLL3993 PROTEIN"/>
    <property type="match status" value="1"/>
</dbReference>